<reference evidence="1 2" key="1">
    <citation type="submission" date="2018-07" db="EMBL/GenBank/DDBJ databases">
        <title>Complete genome sequence of a Pseudomonas plecoglossicida strain pathogenic to the marine fish, Larimichthys crocea.</title>
        <authorList>
            <person name="Tao Z."/>
        </authorList>
    </citation>
    <scope>NUCLEOTIDE SEQUENCE [LARGE SCALE GENOMIC DNA]</scope>
    <source>
        <strain evidence="1 2">XSDHY-P</strain>
    </source>
</reference>
<dbReference type="AlphaFoldDB" id="A0AAD0QYL7"/>
<dbReference type="Proteomes" id="UP000256503">
    <property type="component" value="Chromosome"/>
</dbReference>
<protein>
    <submittedName>
        <fullName evidence="1">Uncharacterized protein</fullName>
    </submittedName>
</protein>
<name>A0AAD0QYL7_PSEDL</name>
<evidence type="ECO:0000313" key="1">
    <source>
        <dbReference type="EMBL" id="AXM98034.1"/>
    </source>
</evidence>
<dbReference type="EMBL" id="CP031146">
    <property type="protein sequence ID" value="AXM98034.1"/>
    <property type="molecule type" value="Genomic_DNA"/>
</dbReference>
<dbReference type="RefSeq" id="WP_016392945.1">
    <property type="nucleotide sequence ID" value="NZ_CP031146.1"/>
</dbReference>
<gene>
    <name evidence="1" type="ORF">DVB73_20755</name>
</gene>
<proteinExistence type="predicted"/>
<organism evidence="1 2">
    <name type="scientific">Pseudomonas plecoglossicida</name>
    <dbReference type="NCBI Taxonomy" id="70775"/>
    <lineage>
        <taxon>Bacteria</taxon>
        <taxon>Pseudomonadati</taxon>
        <taxon>Pseudomonadota</taxon>
        <taxon>Gammaproteobacteria</taxon>
        <taxon>Pseudomonadales</taxon>
        <taxon>Pseudomonadaceae</taxon>
        <taxon>Pseudomonas</taxon>
    </lineage>
</organism>
<evidence type="ECO:0000313" key="2">
    <source>
        <dbReference type="Proteomes" id="UP000256503"/>
    </source>
</evidence>
<accession>A0AAD0QYL7</accession>
<dbReference type="GeneID" id="49615851"/>
<sequence>MDVATQIIANALGRFANAMRLYGEAFYRYRGLVEVDKEEAIHNLDRSFEATLEGFHGLYDVSKPLLDYHAFPETSLLISLRNALHHRDHPLFHSLLQNLWLDGEPERQYGAEYLIARHRTTGGEPPPMMHLIKLSDISDRLDPRADSPYLNRMGKSNALAQFQRLETGLALTKIWSKARGERYPDKQVYIDILPIFNSAVSRVFIALVDAGVPFKNYDENAYKKMFIEEVRSDLQHFDFFALRINDAQLAFGPKLTVQMAARPSGNTYQIAPKED</sequence>